<organism evidence="4 16">
    <name type="scientific">Phytophthora fragariae</name>
    <dbReference type="NCBI Taxonomy" id="53985"/>
    <lineage>
        <taxon>Eukaryota</taxon>
        <taxon>Sar</taxon>
        <taxon>Stramenopiles</taxon>
        <taxon>Oomycota</taxon>
        <taxon>Peronosporomycetes</taxon>
        <taxon>Peronosporales</taxon>
        <taxon>Peronosporaceae</taxon>
        <taxon>Phytophthora</taxon>
    </lineage>
</organism>
<proteinExistence type="predicted"/>
<evidence type="ECO:0000313" key="3">
    <source>
        <dbReference type="EMBL" id="KAE9126237.1"/>
    </source>
</evidence>
<dbReference type="Proteomes" id="UP000476176">
    <property type="component" value="Unassembled WGS sequence"/>
</dbReference>
<dbReference type="EMBL" id="QXGF01000233">
    <property type="protein sequence ID" value="KAE8943825.1"/>
    <property type="molecule type" value="Genomic_DNA"/>
</dbReference>
<dbReference type="Proteomes" id="UP000441208">
    <property type="component" value="Unassembled WGS sequence"/>
</dbReference>
<evidence type="ECO:0000313" key="11">
    <source>
        <dbReference type="Proteomes" id="UP000429523"/>
    </source>
</evidence>
<dbReference type="Proteomes" id="UP000488956">
    <property type="component" value="Unassembled WGS sequence"/>
</dbReference>
<evidence type="ECO:0000313" key="17">
    <source>
        <dbReference type="Proteomes" id="UP000460718"/>
    </source>
</evidence>
<dbReference type="EMBL" id="QXFX01000196">
    <property type="protein sequence ID" value="KAE9126237.1"/>
    <property type="molecule type" value="Genomic_DNA"/>
</dbReference>
<dbReference type="Proteomes" id="UP000433483">
    <property type="component" value="Unassembled WGS sequence"/>
</dbReference>
<evidence type="ECO:0000313" key="18">
    <source>
        <dbReference type="Proteomes" id="UP000476176"/>
    </source>
</evidence>
<dbReference type="EMBL" id="QXGB01000219">
    <property type="protein sequence ID" value="KAE9224059.1"/>
    <property type="molecule type" value="Genomic_DNA"/>
</dbReference>
<dbReference type="Proteomes" id="UP000440732">
    <property type="component" value="Unassembled WGS sequence"/>
</dbReference>
<evidence type="ECO:0000313" key="13">
    <source>
        <dbReference type="Proteomes" id="UP000437068"/>
    </source>
</evidence>
<comment type="caution">
    <text evidence="4">The sequence shown here is derived from an EMBL/GenBank/DDBJ whole genome shotgun (WGS) entry which is preliminary data.</text>
</comment>
<dbReference type="Proteomes" id="UP000437068">
    <property type="component" value="Unassembled WGS sequence"/>
</dbReference>
<evidence type="ECO:0000313" key="16">
    <source>
        <dbReference type="Proteomes" id="UP000441208"/>
    </source>
</evidence>
<evidence type="ECO:0000313" key="7">
    <source>
        <dbReference type="EMBL" id="KAE9245366.1"/>
    </source>
</evidence>
<dbReference type="EMBL" id="QXGA01000377">
    <property type="protein sequence ID" value="KAE9146940.1"/>
    <property type="molecule type" value="Genomic_DNA"/>
</dbReference>
<dbReference type="Proteomes" id="UP000440367">
    <property type="component" value="Unassembled WGS sequence"/>
</dbReference>
<evidence type="ECO:0000313" key="6">
    <source>
        <dbReference type="EMBL" id="KAE9224059.1"/>
    </source>
</evidence>
<dbReference type="Proteomes" id="UP000486351">
    <property type="component" value="Unassembled WGS sequence"/>
</dbReference>
<sequence length="66" mass="7237">MLHRLTRSLDVSSLTLLTLLIADWLATASFTYDTARHRSAAELRACSVGTRLGGSLLSAHARKRVK</sequence>
<reference evidence="11 12" key="1">
    <citation type="submission" date="2018-08" db="EMBL/GenBank/DDBJ databases">
        <title>Genomic investigation of the strawberry pathogen Phytophthora fragariae indicates pathogenicity is determined by transcriptional variation in three key races.</title>
        <authorList>
            <person name="Adams T.M."/>
            <person name="Armitage A.D."/>
            <person name="Sobczyk M.K."/>
            <person name="Bates H.J."/>
            <person name="Dunwell J.M."/>
            <person name="Nellist C.F."/>
            <person name="Harrison R.J."/>
        </authorList>
    </citation>
    <scope>NUCLEOTIDE SEQUENCE [LARGE SCALE GENOMIC DNA]</scope>
    <source>
        <strain evidence="9 13">A4</strain>
        <strain evidence="8 14">BC-1</strain>
        <strain evidence="7 18">BC-23</strain>
        <strain evidence="6 12">NOV-27</strain>
        <strain evidence="5 15">NOV-5</strain>
        <strain evidence="4 16">NOV-71</strain>
        <strain evidence="10 19">NOV-77</strain>
        <strain evidence="1 11">NOV-9</strain>
        <strain evidence="3 20">ONT-3</strain>
        <strain evidence="2 17">SCRP245</strain>
    </source>
</reference>
<evidence type="ECO:0000313" key="19">
    <source>
        <dbReference type="Proteomes" id="UP000486351"/>
    </source>
</evidence>
<evidence type="ECO:0000313" key="2">
    <source>
        <dbReference type="EMBL" id="KAE9020634.1"/>
    </source>
</evidence>
<evidence type="ECO:0000313" key="5">
    <source>
        <dbReference type="EMBL" id="KAE9146940.1"/>
    </source>
</evidence>
<evidence type="ECO:0000313" key="12">
    <source>
        <dbReference type="Proteomes" id="UP000433483"/>
    </source>
</evidence>
<dbReference type="Proteomes" id="UP000460718">
    <property type="component" value="Unassembled WGS sequence"/>
</dbReference>
<dbReference type="EMBL" id="QXGD01000129">
    <property type="protein sequence ID" value="KAE9251577.1"/>
    <property type="molecule type" value="Genomic_DNA"/>
</dbReference>
<evidence type="ECO:0000313" key="4">
    <source>
        <dbReference type="EMBL" id="KAE9132415.1"/>
    </source>
</evidence>
<dbReference type="EMBL" id="QXFW01000206">
    <property type="protein sequence ID" value="KAE9020634.1"/>
    <property type="molecule type" value="Genomic_DNA"/>
</dbReference>
<dbReference type="EMBL" id="QXGE01000212">
    <property type="protein sequence ID" value="KAE9319961.1"/>
    <property type="molecule type" value="Genomic_DNA"/>
</dbReference>
<gene>
    <name evidence="9" type="ORF">PF001_g5644</name>
    <name evidence="8" type="ORF">PF002_g4234</name>
    <name evidence="7" type="ORF">PF004_g5272</name>
    <name evidence="6" type="ORF">PF005_g6065</name>
    <name evidence="5" type="ORF">PF006_g8338</name>
    <name evidence="4" type="ORF">PF007_g3735</name>
    <name evidence="10" type="ORF">PF008_g275</name>
    <name evidence="1" type="ORF">PF009_g6459</name>
    <name evidence="3" type="ORF">PF010_g5327</name>
    <name evidence="2" type="ORF">PF011_g5328</name>
</gene>
<dbReference type="EMBL" id="QXFZ01000114">
    <property type="protein sequence ID" value="KAE9132415.1"/>
    <property type="molecule type" value="Genomic_DNA"/>
</dbReference>
<evidence type="ECO:0000313" key="15">
    <source>
        <dbReference type="Proteomes" id="UP000440732"/>
    </source>
</evidence>
<evidence type="ECO:0000313" key="14">
    <source>
        <dbReference type="Proteomes" id="UP000440367"/>
    </source>
</evidence>
<evidence type="ECO:0000313" key="8">
    <source>
        <dbReference type="EMBL" id="KAE9251577.1"/>
    </source>
</evidence>
<dbReference type="AlphaFoldDB" id="A0A6A3TA93"/>
<protein>
    <submittedName>
        <fullName evidence="4">Uncharacterized protein</fullName>
    </submittedName>
</protein>
<dbReference type="EMBL" id="QXGC01000194">
    <property type="protein sequence ID" value="KAE9245366.1"/>
    <property type="molecule type" value="Genomic_DNA"/>
</dbReference>
<evidence type="ECO:0000313" key="20">
    <source>
        <dbReference type="Proteomes" id="UP000488956"/>
    </source>
</evidence>
<dbReference type="EMBL" id="QXFY01000006">
    <property type="protein sequence ID" value="KAE9362185.1"/>
    <property type="molecule type" value="Genomic_DNA"/>
</dbReference>
<evidence type="ECO:0000313" key="10">
    <source>
        <dbReference type="EMBL" id="KAE9362185.1"/>
    </source>
</evidence>
<keyword evidence="12" id="KW-1185">Reference proteome</keyword>
<accession>A0A6A3TA93</accession>
<name>A0A6A3TA93_9STRA</name>
<evidence type="ECO:0000313" key="9">
    <source>
        <dbReference type="EMBL" id="KAE9319961.1"/>
    </source>
</evidence>
<dbReference type="Proteomes" id="UP000429523">
    <property type="component" value="Unassembled WGS sequence"/>
</dbReference>
<evidence type="ECO:0000313" key="1">
    <source>
        <dbReference type="EMBL" id="KAE8943825.1"/>
    </source>
</evidence>